<name>A0ABV0IHW3_9MICC</name>
<reference evidence="9 10" key="1">
    <citation type="submission" date="2024-05" db="EMBL/GenBank/DDBJ databases">
        <authorList>
            <person name="Yi C."/>
        </authorList>
    </citation>
    <scope>NUCLEOTIDE SEQUENCE [LARGE SCALE GENOMIC DNA]</scope>
    <source>
        <strain evidence="9 10">XS13</strain>
    </source>
</reference>
<feature type="transmembrane region" description="Helical" evidence="7">
    <location>
        <begin position="101"/>
        <end position="119"/>
    </location>
</feature>
<dbReference type="CDD" id="cd17369">
    <property type="entry name" value="MFS_ShiA_like"/>
    <property type="match status" value="1"/>
</dbReference>
<evidence type="ECO:0000256" key="6">
    <source>
        <dbReference type="ARBA" id="ARBA00023136"/>
    </source>
</evidence>
<dbReference type="RefSeq" id="WP_347919730.1">
    <property type="nucleotide sequence ID" value="NZ_JBDXMX010000002.1"/>
</dbReference>
<evidence type="ECO:0000256" key="7">
    <source>
        <dbReference type="SAM" id="Phobius"/>
    </source>
</evidence>
<comment type="subcellular location">
    <subcellularLocation>
        <location evidence="1">Cell membrane</location>
        <topology evidence="1">Multi-pass membrane protein</topology>
    </subcellularLocation>
</comment>
<feature type="transmembrane region" description="Helical" evidence="7">
    <location>
        <begin position="166"/>
        <end position="189"/>
    </location>
</feature>
<evidence type="ECO:0000256" key="5">
    <source>
        <dbReference type="ARBA" id="ARBA00022989"/>
    </source>
</evidence>
<keyword evidence="6 7" id="KW-0472">Membrane</keyword>
<sequence length="455" mass="48052">MSVDTASATAPDLAHLDPATRRRESRRVILSSYLGSTIEFYDFLLYAAASALVFPTVFFTGLDPLAGAIASYGTFAAGYLARPLGGAVFGHFGDKLGRKRMLVLSMLIMGVASTLIGLVPGAATIGGWGAVILVFLRVCQGIAVGGEWGGAALMALEHSESGKRGFAASFTNAGAPTGAALGTFALGTLSALLPQDEFLAWGWRVPFVLSFVLLIVGMVVRAKISESPVFAAAAAQAERQEREQEKKPKLPIVQVLRRPRALLLTMFAGASGFGLQVLLSTFAVQYSTEAGTDRSSVLYAFALASIFSIFFVVWFGHLSDRFGRRPVMVAGLVLFVGFLFPLFEMLTSTNWFVLLLAFTIALGLHGMIYGPLAAFIGEQFGTGSRYTGASLGYQLATLLGAGFTPTILATLYAGPGGGTSIVPVAVFLGAMAVVSVIALLLTRESKDHDLATHEH</sequence>
<protein>
    <submittedName>
        <fullName evidence="9">MFS transporter</fullName>
    </submittedName>
</protein>
<organism evidence="9 10">
    <name type="scientific">Citricoccus nitrophenolicus</name>
    <dbReference type="NCBI Taxonomy" id="863575"/>
    <lineage>
        <taxon>Bacteria</taxon>
        <taxon>Bacillati</taxon>
        <taxon>Actinomycetota</taxon>
        <taxon>Actinomycetes</taxon>
        <taxon>Micrococcales</taxon>
        <taxon>Micrococcaceae</taxon>
        <taxon>Citricoccus</taxon>
    </lineage>
</organism>
<keyword evidence="4 7" id="KW-0812">Transmembrane</keyword>
<keyword evidence="10" id="KW-1185">Reference proteome</keyword>
<feature type="transmembrane region" description="Helical" evidence="7">
    <location>
        <begin position="68"/>
        <end position="89"/>
    </location>
</feature>
<gene>
    <name evidence="9" type="ORF">ABDK96_06065</name>
</gene>
<dbReference type="InterPro" id="IPR011701">
    <property type="entry name" value="MFS"/>
</dbReference>
<dbReference type="PANTHER" id="PTHR43045:SF1">
    <property type="entry name" value="SHIKIMATE TRANSPORTER"/>
    <property type="match status" value="1"/>
</dbReference>
<dbReference type="Gene3D" id="1.20.1250.20">
    <property type="entry name" value="MFS general substrate transporter like domains"/>
    <property type="match status" value="2"/>
</dbReference>
<feature type="transmembrane region" description="Helical" evidence="7">
    <location>
        <begin position="420"/>
        <end position="441"/>
    </location>
</feature>
<dbReference type="SUPFAM" id="SSF103473">
    <property type="entry name" value="MFS general substrate transporter"/>
    <property type="match status" value="1"/>
</dbReference>
<dbReference type="EMBL" id="JBDXMX010000002">
    <property type="protein sequence ID" value="MEO9247239.1"/>
    <property type="molecule type" value="Genomic_DNA"/>
</dbReference>
<evidence type="ECO:0000256" key="1">
    <source>
        <dbReference type="ARBA" id="ARBA00004651"/>
    </source>
</evidence>
<keyword evidence="3" id="KW-1003">Cell membrane</keyword>
<keyword evidence="5 7" id="KW-1133">Transmembrane helix</keyword>
<feature type="transmembrane region" description="Helical" evidence="7">
    <location>
        <begin position="201"/>
        <end position="220"/>
    </location>
</feature>
<evidence type="ECO:0000256" key="2">
    <source>
        <dbReference type="ARBA" id="ARBA00022448"/>
    </source>
</evidence>
<accession>A0ABV0IHW3</accession>
<dbReference type="PROSITE" id="PS50850">
    <property type="entry name" value="MFS"/>
    <property type="match status" value="1"/>
</dbReference>
<comment type="caution">
    <text evidence="9">The sequence shown here is derived from an EMBL/GenBank/DDBJ whole genome shotgun (WGS) entry which is preliminary data.</text>
</comment>
<keyword evidence="2" id="KW-0813">Transport</keyword>
<feature type="transmembrane region" description="Helical" evidence="7">
    <location>
        <begin position="395"/>
        <end position="414"/>
    </location>
</feature>
<feature type="transmembrane region" description="Helical" evidence="7">
    <location>
        <begin position="352"/>
        <end position="375"/>
    </location>
</feature>
<evidence type="ECO:0000313" key="9">
    <source>
        <dbReference type="EMBL" id="MEO9247239.1"/>
    </source>
</evidence>
<evidence type="ECO:0000313" key="10">
    <source>
        <dbReference type="Proteomes" id="UP001484097"/>
    </source>
</evidence>
<evidence type="ECO:0000256" key="4">
    <source>
        <dbReference type="ARBA" id="ARBA00022692"/>
    </source>
</evidence>
<dbReference type="Proteomes" id="UP001484097">
    <property type="component" value="Unassembled WGS sequence"/>
</dbReference>
<dbReference type="PANTHER" id="PTHR43045">
    <property type="entry name" value="SHIKIMATE TRANSPORTER"/>
    <property type="match status" value="1"/>
</dbReference>
<dbReference type="InterPro" id="IPR020846">
    <property type="entry name" value="MFS_dom"/>
</dbReference>
<proteinExistence type="predicted"/>
<feature type="domain" description="Major facilitator superfamily (MFS) profile" evidence="8">
    <location>
        <begin position="28"/>
        <end position="447"/>
    </location>
</feature>
<dbReference type="InterPro" id="IPR036259">
    <property type="entry name" value="MFS_trans_sf"/>
</dbReference>
<feature type="transmembrane region" description="Helical" evidence="7">
    <location>
        <begin position="327"/>
        <end position="346"/>
    </location>
</feature>
<evidence type="ECO:0000256" key="3">
    <source>
        <dbReference type="ARBA" id="ARBA00022475"/>
    </source>
</evidence>
<feature type="transmembrane region" description="Helical" evidence="7">
    <location>
        <begin position="296"/>
        <end position="315"/>
    </location>
</feature>
<dbReference type="Pfam" id="PF07690">
    <property type="entry name" value="MFS_1"/>
    <property type="match status" value="1"/>
</dbReference>
<feature type="transmembrane region" description="Helical" evidence="7">
    <location>
        <begin position="261"/>
        <end position="284"/>
    </location>
</feature>
<evidence type="ECO:0000259" key="8">
    <source>
        <dbReference type="PROSITE" id="PS50850"/>
    </source>
</evidence>